<protein>
    <submittedName>
        <fullName evidence="2">Antibiotic biosynthesis monooxygenase</fullName>
    </submittedName>
</protein>
<dbReference type="SUPFAM" id="SSF54909">
    <property type="entry name" value="Dimeric alpha+beta barrel"/>
    <property type="match status" value="1"/>
</dbReference>
<keyword evidence="3" id="KW-1185">Reference proteome</keyword>
<dbReference type="Gene3D" id="3.30.70.100">
    <property type="match status" value="1"/>
</dbReference>
<dbReference type="RefSeq" id="WP_107036104.1">
    <property type="nucleotide sequence ID" value="NZ_CAOLHR010000005.1"/>
</dbReference>
<dbReference type="PROSITE" id="PS51725">
    <property type="entry name" value="ABM"/>
    <property type="match status" value="1"/>
</dbReference>
<gene>
    <name evidence="2" type="ORF">C5O25_07420</name>
</gene>
<evidence type="ECO:0000259" key="1">
    <source>
        <dbReference type="PROSITE" id="PS51725"/>
    </source>
</evidence>
<dbReference type="PANTHER" id="PTHR33336">
    <property type="entry name" value="QUINOL MONOOXYGENASE YGIN-RELATED"/>
    <property type="match status" value="1"/>
</dbReference>
<dbReference type="EMBL" id="PUBV01000013">
    <property type="protein sequence ID" value="PWB07371.1"/>
    <property type="molecule type" value="Genomic_DNA"/>
</dbReference>
<dbReference type="PANTHER" id="PTHR33336:SF3">
    <property type="entry name" value="ABM DOMAIN-CONTAINING PROTEIN"/>
    <property type="match status" value="1"/>
</dbReference>
<reference evidence="3" key="1">
    <citation type="submission" date="2018-02" db="EMBL/GenBank/DDBJ databases">
        <authorList>
            <person name="Clavel T."/>
            <person name="Strowig T."/>
        </authorList>
    </citation>
    <scope>NUCLEOTIDE SEQUENCE [LARGE SCALE GENOMIC DNA]</scope>
    <source>
        <strain evidence="3">DSM 100764</strain>
    </source>
</reference>
<feature type="domain" description="ABM" evidence="1">
    <location>
        <begin position="2"/>
        <end position="92"/>
    </location>
</feature>
<evidence type="ECO:0000313" key="3">
    <source>
        <dbReference type="Proteomes" id="UP000244925"/>
    </source>
</evidence>
<dbReference type="InterPro" id="IPR007138">
    <property type="entry name" value="ABM_dom"/>
</dbReference>
<dbReference type="InterPro" id="IPR011008">
    <property type="entry name" value="Dimeric_a/b-barrel"/>
</dbReference>
<keyword evidence="2" id="KW-0503">Monooxygenase</keyword>
<dbReference type="AlphaFoldDB" id="A0A2V1IXM2"/>
<dbReference type="GO" id="GO:0004497">
    <property type="term" value="F:monooxygenase activity"/>
    <property type="evidence" value="ECO:0007669"/>
    <property type="project" value="UniProtKB-KW"/>
</dbReference>
<comment type="caution">
    <text evidence="2">The sequence shown here is derived from an EMBL/GenBank/DDBJ whole genome shotgun (WGS) entry which is preliminary data.</text>
</comment>
<keyword evidence="2" id="KW-0560">Oxidoreductase</keyword>
<proteinExistence type="predicted"/>
<dbReference type="Pfam" id="PF03992">
    <property type="entry name" value="ABM"/>
    <property type="match status" value="1"/>
</dbReference>
<sequence length="92" mass="10786">MIRLNVFLLIEEESNRRPLIEAATRLTELSLHDKGCISYDLYGSLTVDNHLMICETWNDRADLEQHMATDHFRTIVPQLQQLATMTMEEFTF</sequence>
<dbReference type="InterPro" id="IPR050744">
    <property type="entry name" value="AI-2_Isomerase_LsrG"/>
</dbReference>
<organism evidence="2 3">
    <name type="scientific">Paramuribaculum intestinale</name>
    <dbReference type="NCBI Taxonomy" id="2094151"/>
    <lineage>
        <taxon>Bacteria</taxon>
        <taxon>Pseudomonadati</taxon>
        <taxon>Bacteroidota</taxon>
        <taxon>Bacteroidia</taxon>
        <taxon>Bacteroidales</taxon>
        <taxon>Muribaculaceae</taxon>
        <taxon>Paramuribaculum</taxon>
    </lineage>
</organism>
<dbReference type="Proteomes" id="UP000244925">
    <property type="component" value="Unassembled WGS sequence"/>
</dbReference>
<name>A0A2V1IXM2_9BACT</name>
<accession>A0A2V1IXM2</accession>
<evidence type="ECO:0000313" key="2">
    <source>
        <dbReference type="EMBL" id="PWB07371.1"/>
    </source>
</evidence>